<reference evidence="2" key="1">
    <citation type="submission" date="2022-11" db="EMBL/GenBank/DDBJ databases">
        <authorList>
            <person name="Petersen C."/>
        </authorList>
    </citation>
    <scope>NUCLEOTIDE SEQUENCE</scope>
    <source>
        <strain evidence="2">IBT 21917</strain>
    </source>
</reference>
<reference evidence="2" key="2">
    <citation type="journal article" date="2023" name="IMA Fungus">
        <title>Comparative genomic study of the Penicillium genus elucidates a diverse pangenome and 15 lateral gene transfer events.</title>
        <authorList>
            <person name="Petersen C."/>
            <person name="Sorensen T."/>
            <person name="Nielsen M.R."/>
            <person name="Sondergaard T.E."/>
            <person name="Sorensen J.L."/>
            <person name="Fitzpatrick D.A."/>
            <person name="Frisvad J.C."/>
            <person name="Nielsen K.L."/>
        </authorList>
    </citation>
    <scope>NUCLEOTIDE SEQUENCE</scope>
    <source>
        <strain evidence="2">IBT 21917</strain>
    </source>
</reference>
<sequence length="71" mass="7393">MTDIGPPNVALCLTLQPSNLSDTKPPGSGHTIARWPRAAVKPNGHAATLHVGSEREGDAAVKGKKKRSLGQ</sequence>
<feature type="compositionally biased region" description="Basic and acidic residues" evidence="1">
    <location>
        <begin position="52"/>
        <end position="61"/>
    </location>
</feature>
<comment type="caution">
    <text evidence="2">The sequence shown here is derived from an EMBL/GenBank/DDBJ whole genome shotgun (WGS) entry which is preliminary data.</text>
</comment>
<keyword evidence="3" id="KW-1185">Reference proteome</keyword>
<dbReference type="EMBL" id="JAPQKO010000006">
    <property type="protein sequence ID" value="KAJ5156410.1"/>
    <property type="molecule type" value="Genomic_DNA"/>
</dbReference>
<proteinExistence type="predicted"/>
<evidence type="ECO:0000313" key="2">
    <source>
        <dbReference type="EMBL" id="KAJ5156410.1"/>
    </source>
</evidence>
<accession>A0A9W9HU76</accession>
<evidence type="ECO:0000313" key="3">
    <source>
        <dbReference type="Proteomes" id="UP001146351"/>
    </source>
</evidence>
<protein>
    <submittedName>
        <fullName evidence="2">Uncharacterized protein</fullName>
    </submittedName>
</protein>
<organism evidence="2 3">
    <name type="scientific">Penicillium capsulatum</name>
    <dbReference type="NCBI Taxonomy" id="69766"/>
    <lineage>
        <taxon>Eukaryota</taxon>
        <taxon>Fungi</taxon>
        <taxon>Dikarya</taxon>
        <taxon>Ascomycota</taxon>
        <taxon>Pezizomycotina</taxon>
        <taxon>Eurotiomycetes</taxon>
        <taxon>Eurotiomycetidae</taxon>
        <taxon>Eurotiales</taxon>
        <taxon>Aspergillaceae</taxon>
        <taxon>Penicillium</taxon>
    </lineage>
</organism>
<dbReference type="AlphaFoldDB" id="A0A9W9HU76"/>
<feature type="compositionally biased region" description="Basic residues" evidence="1">
    <location>
        <begin position="62"/>
        <end position="71"/>
    </location>
</feature>
<evidence type="ECO:0000256" key="1">
    <source>
        <dbReference type="SAM" id="MobiDB-lite"/>
    </source>
</evidence>
<name>A0A9W9HU76_9EURO</name>
<feature type="region of interest" description="Disordered" evidence="1">
    <location>
        <begin position="48"/>
        <end position="71"/>
    </location>
</feature>
<dbReference type="Proteomes" id="UP001146351">
    <property type="component" value="Unassembled WGS sequence"/>
</dbReference>
<gene>
    <name evidence="2" type="ORF">N7492_009213</name>
</gene>